<dbReference type="Pfam" id="PF04560">
    <property type="entry name" value="RNA_pol_Rpb2_7"/>
    <property type="match status" value="1"/>
</dbReference>
<gene>
    <name evidence="14" type="ORF">METZ01_LOCUS9201</name>
</gene>
<evidence type="ECO:0000256" key="6">
    <source>
        <dbReference type="ARBA" id="ARBA00048552"/>
    </source>
</evidence>
<evidence type="ECO:0000313" key="14">
    <source>
        <dbReference type="EMBL" id="SUZ56347.1"/>
    </source>
</evidence>
<dbReference type="InterPro" id="IPR015712">
    <property type="entry name" value="DNA-dir_RNA_pol_su2"/>
</dbReference>
<feature type="domain" description="RNA polymerase Rpb2" evidence="12">
    <location>
        <begin position="459"/>
        <end position="527"/>
    </location>
</feature>
<dbReference type="InterPro" id="IPR037033">
    <property type="entry name" value="DNA-dir_RNAP_su2_hyb_sf"/>
</dbReference>
<dbReference type="InterPro" id="IPR042107">
    <property type="entry name" value="DNA-dir_RNA_pol_bsu_ext_1_sf"/>
</dbReference>
<feature type="domain" description="DNA-directed RNA polymerase subunit 2 hybrid-binding" evidence="8">
    <location>
        <begin position="671"/>
        <end position="1180"/>
    </location>
</feature>
<dbReference type="EC" id="2.7.7.6" evidence="1"/>
<comment type="catalytic activity">
    <reaction evidence="6">
        <text>RNA(n) + a ribonucleoside 5'-triphosphate = RNA(n+1) + diphosphate</text>
        <dbReference type="Rhea" id="RHEA:21248"/>
        <dbReference type="Rhea" id="RHEA-COMP:14527"/>
        <dbReference type="Rhea" id="RHEA-COMP:17342"/>
        <dbReference type="ChEBI" id="CHEBI:33019"/>
        <dbReference type="ChEBI" id="CHEBI:61557"/>
        <dbReference type="ChEBI" id="CHEBI:140395"/>
        <dbReference type="EC" id="2.7.7.6"/>
    </reaction>
</comment>
<dbReference type="InterPro" id="IPR007121">
    <property type="entry name" value="RNA_pol_bsu_CS"/>
</dbReference>
<dbReference type="HAMAP" id="MF_01321">
    <property type="entry name" value="RNApol_bact_RpoB"/>
    <property type="match status" value="1"/>
</dbReference>
<feature type="coiled-coil region" evidence="7">
    <location>
        <begin position="895"/>
        <end position="922"/>
    </location>
</feature>
<dbReference type="InterPro" id="IPR007642">
    <property type="entry name" value="RNA_pol_Rpb2_2"/>
</dbReference>
<dbReference type="Gene3D" id="2.40.270.10">
    <property type="entry name" value="DNA-directed RNA polymerase, subunit 2, domain 6"/>
    <property type="match status" value="2"/>
</dbReference>
<organism evidence="14">
    <name type="scientific">marine metagenome</name>
    <dbReference type="NCBI Taxonomy" id="408172"/>
    <lineage>
        <taxon>unclassified sequences</taxon>
        <taxon>metagenomes</taxon>
        <taxon>ecological metagenomes</taxon>
    </lineage>
</organism>
<keyword evidence="2" id="KW-0240">DNA-directed RNA polymerase</keyword>
<dbReference type="PANTHER" id="PTHR20856">
    <property type="entry name" value="DNA-DIRECTED RNA POLYMERASE I SUBUNIT 2"/>
    <property type="match status" value="1"/>
</dbReference>
<dbReference type="GO" id="GO:0000428">
    <property type="term" value="C:DNA-directed RNA polymerase complex"/>
    <property type="evidence" value="ECO:0007669"/>
    <property type="project" value="UniProtKB-KW"/>
</dbReference>
<dbReference type="Gene3D" id="3.90.1110.10">
    <property type="entry name" value="RNA polymerase Rpb2, domain 2"/>
    <property type="match status" value="1"/>
</dbReference>
<reference evidence="14" key="1">
    <citation type="submission" date="2018-05" db="EMBL/GenBank/DDBJ databases">
        <authorList>
            <person name="Lanie J.A."/>
            <person name="Ng W.-L."/>
            <person name="Kazmierczak K.M."/>
            <person name="Andrzejewski T.M."/>
            <person name="Davidsen T.M."/>
            <person name="Wayne K.J."/>
            <person name="Tettelin H."/>
            <person name="Glass J.I."/>
            <person name="Rusch D."/>
            <person name="Podicherti R."/>
            <person name="Tsui H.-C.T."/>
            <person name="Winkler M.E."/>
        </authorList>
    </citation>
    <scope>NUCLEOTIDE SEQUENCE</scope>
</reference>
<dbReference type="InterPro" id="IPR014724">
    <property type="entry name" value="RNA_pol_RPB2_OB-fold"/>
</dbReference>
<keyword evidence="3" id="KW-0808">Transferase</keyword>
<dbReference type="Pfam" id="PF04565">
    <property type="entry name" value="RNA_pol_Rpb2_3"/>
    <property type="match status" value="1"/>
</dbReference>
<keyword evidence="4" id="KW-0548">Nucleotidyltransferase</keyword>
<proteinExistence type="inferred from homology"/>
<dbReference type="InterPro" id="IPR037034">
    <property type="entry name" value="RNA_pol_Rpb2_2_sf"/>
</dbReference>
<evidence type="ECO:0000259" key="12">
    <source>
        <dbReference type="Pfam" id="PF04565"/>
    </source>
</evidence>
<accession>A0A381NP97</accession>
<evidence type="ECO:0000256" key="7">
    <source>
        <dbReference type="SAM" id="Coils"/>
    </source>
</evidence>
<dbReference type="AlphaFoldDB" id="A0A381NP97"/>
<evidence type="ECO:0000256" key="2">
    <source>
        <dbReference type="ARBA" id="ARBA00022478"/>
    </source>
</evidence>
<feature type="domain" description="RNA polymerase Rpb2" evidence="10">
    <location>
        <begin position="151"/>
        <end position="228"/>
    </location>
</feature>
<evidence type="ECO:0000259" key="13">
    <source>
        <dbReference type="Pfam" id="PF10385"/>
    </source>
</evidence>
<dbReference type="Gene3D" id="2.40.50.100">
    <property type="match status" value="1"/>
</dbReference>
<keyword evidence="5" id="KW-0804">Transcription</keyword>
<dbReference type="CDD" id="cd00653">
    <property type="entry name" value="RNA_pol_B_RPB2"/>
    <property type="match status" value="1"/>
</dbReference>
<dbReference type="GO" id="GO:0006351">
    <property type="term" value="P:DNA-templated transcription"/>
    <property type="evidence" value="ECO:0007669"/>
    <property type="project" value="InterPro"/>
</dbReference>
<dbReference type="Pfam" id="PF04561">
    <property type="entry name" value="RNA_pol_Rpb2_2"/>
    <property type="match status" value="2"/>
</dbReference>
<dbReference type="SUPFAM" id="SSF64484">
    <property type="entry name" value="beta and beta-prime subunits of DNA dependent RNA-polymerase"/>
    <property type="match status" value="1"/>
</dbReference>
<evidence type="ECO:0000259" key="10">
    <source>
        <dbReference type="Pfam" id="PF04561"/>
    </source>
</evidence>
<dbReference type="InterPro" id="IPR007645">
    <property type="entry name" value="RNA_pol_Rpb2_3"/>
</dbReference>
<name>A0A381NP97_9ZZZZ</name>
<dbReference type="Pfam" id="PF00562">
    <property type="entry name" value="RNA_pol_Rpb2_6"/>
    <property type="match status" value="1"/>
</dbReference>
<sequence>MAHNQTMNRHSFSHISSVLPMPDLLGVQVDSFKNFLQLDTPEDQRAPHGLHEVLGNIFPIEDTHKNYILEYKSYYFGISKYSPEECMERGVTYAVPLKVRLILHITDEFDRSKYAHSIEQEVYFGNIPFMTNRGTFVINGAERVIVSQLQRSPGVFFDEYTHPNGTRLYQGRVIPFRGSWIDFTTDIQDCLYVIIDRRRKFPVTSLLRTLGFSTDADVFRVFGLSEKSKLDAKTLKKLIGKVLVEDLVDTETGEILAESRTELTVELLNDLKNAGIKELESASPIDDLAGELLLNTMQKDPTHNTDEALILMYQHLRSGEPPNLETAQKFIERMFFSPKRYDLGKVGRYRLNKQFNLDVELDHAVLTTEDFIYVIRYLIEMRKGLRGPDDIDHLGNRRMKTVGEQLTNQFSIAFSRMARTVRERMNLREAESLTPQDLINSRICTTVINTFFGTSQLSQFMDQTNPLAEITHKRRVSALGPGGLTRERAGFEVRDVHYTHYGRLCPIETPEGPNIGLISSLATYAKVNELGFIEAPYRLVRRINGKASVTQKIKYLSAEDEDRSMIAQPLYNLGEKGEITEDRIRVRIRGDFPVVEAKEVQYMDVAPHQILSVAATLIPFLEHDDANRALMGSNMQRQSVPLIRPEAPIVGTGMEAVVARDSRTSLFSPVSGVIESVDGKEVVIRTKEIPEDLAVSAEQNLLKIPLMKYSRTNQDTCMNQRPVVKAKQKVKKGDLLADGPSTDSGVLALGRNILVAFMPWRGYNFEDAIVISERVVKNDTFTSVHISEVDLEVRDTKRGEEELTREIPNVGDDATKDLDENGIVRQGARVKSGDILIGKVTPKGETDPTPEEKLLRAIFGEKAGDVKNASKKATPGTNGVVIKTQLFERKTKQSRAVEKKQIEKFQEETRRVKRQLKKFRDEMLNELILDQTSNGLRDVATGKTLIKASTKLTAKRLESLDLERISRDQPWVTANSVWVQIQQVWNSFNREWREAEERLERQIYKLQVGDELQPGVSKLAKVYIANKRKVQVGDKMAGRHGNKGVVAVIVPEEDMPFLKDGTPVDIVLNPLGVPSRMNLGQLYETMLGWAGMILGKQYETAPFDGASPEDVEEELKKAKLPKTGKVDLWDGRTGEKFDYPVTVGGIYMMKLAHMVDDKMHARATGPYSLITQQPLGGKAQDGGQRFGEMEVWALEAYGASYTLREMLTGKSDDVEGRSKVYNAIVKGDNIPDFSIPESFNVLVKELQGLGVDIQLHN</sequence>
<dbReference type="Pfam" id="PF04563">
    <property type="entry name" value="RNA_pol_Rpb2_1"/>
    <property type="match status" value="1"/>
</dbReference>
<feature type="domain" description="RNA polymerase Rpb2" evidence="10">
    <location>
        <begin position="291"/>
        <end position="399"/>
    </location>
</feature>
<dbReference type="Gene3D" id="2.30.150.10">
    <property type="entry name" value="DNA-directed RNA polymerase, beta subunit, external 1 domain"/>
    <property type="match status" value="1"/>
</dbReference>
<evidence type="ECO:0000259" key="8">
    <source>
        <dbReference type="Pfam" id="PF00562"/>
    </source>
</evidence>
<feature type="domain" description="RNA polymerase Rpb2" evidence="9">
    <location>
        <begin position="1182"/>
        <end position="1256"/>
    </location>
</feature>
<dbReference type="Gene3D" id="3.90.1800.10">
    <property type="entry name" value="RNA polymerase alpha subunit dimerisation domain"/>
    <property type="match status" value="1"/>
</dbReference>
<dbReference type="NCBIfam" id="NF001616">
    <property type="entry name" value="PRK00405.1"/>
    <property type="match status" value="1"/>
</dbReference>
<dbReference type="InterPro" id="IPR007641">
    <property type="entry name" value="RNA_pol_Rpb2_7"/>
</dbReference>
<dbReference type="InterPro" id="IPR007120">
    <property type="entry name" value="DNA-dir_RNAP_su2_dom"/>
</dbReference>
<dbReference type="Pfam" id="PF10385">
    <property type="entry name" value="RNA_pol_Rpb2_45"/>
    <property type="match status" value="1"/>
</dbReference>
<dbReference type="GO" id="GO:0003677">
    <property type="term" value="F:DNA binding"/>
    <property type="evidence" value="ECO:0007669"/>
    <property type="project" value="InterPro"/>
</dbReference>
<dbReference type="PROSITE" id="PS01166">
    <property type="entry name" value="RNA_POL_BETA"/>
    <property type="match status" value="1"/>
</dbReference>
<feature type="domain" description="RNA polymerase beta subunit protrusion" evidence="11">
    <location>
        <begin position="24"/>
        <end position="445"/>
    </location>
</feature>
<evidence type="ECO:0000259" key="11">
    <source>
        <dbReference type="Pfam" id="PF04563"/>
    </source>
</evidence>
<evidence type="ECO:0000256" key="3">
    <source>
        <dbReference type="ARBA" id="ARBA00022679"/>
    </source>
</evidence>
<dbReference type="GO" id="GO:0032549">
    <property type="term" value="F:ribonucleoside binding"/>
    <property type="evidence" value="ECO:0007669"/>
    <property type="project" value="InterPro"/>
</dbReference>
<feature type="domain" description="DNA-directed RNA polymerase beta subunit external 1" evidence="13">
    <location>
        <begin position="537"/>
        <end position="606"/>
    </location>
</feature>
<dbReference type="EMBL" id="UINC01000496">
    <property type="protein sequence ID" value="SUZ56347.1"/>
    <property type="molecule type" value="Genomic_DNA"/>
</dbReference>
<dbReference type="GO" id="GO:0003899">
    <property type="term" value="F:DNA-directed RNA polymerase activity"/>
    <property type="evidence" value="ECO:0007669"/>
    <property type="project" value="UniProtKB-EC"/>
</dbReference>
<evidence type="ECO:0000256" key="4">
    <source>
        <dbReference type="ARBA" id="ARBA00022695"/>
    </source>
</evidence>
<dbReference type="InterPro" id="IPR010243">
    <property type="entry name" value="RNA_pol_bsu_bac"/>
</dbReference>
<keyword evidence="7" id="KW-0175">Coiled coil</keyword>
<dbReference type="Gene3D" id="2.40.50.150">
    <property type="match status" value="1"/>
</dbReference>
<protein>
    <recommendedName>
        <fullName evidence="1">DNA-directed RNA polymerase</fullName>
        <ecNumber evidence="1">2.7.7.6</ecNumber>
    </recommendedName>
</protein>
<evidence type="ECO:0000256" key="1">
    <source>
        <dbReference type="ARBA" id="ARBA00012418"/>
    </source>
</evidence>
<dbReference type="Gene3D" id="3.90.1100.10">
    <property type="match status" value="1"/>
</dbReference>
<dbReference type="NCBIfam" id="TIGR02013">
    <property type="entry name" value="rpoB"/>
    <property type="match status" value="1"/>
</dbReference>
<dbReference type="InterPro" id="IPR019462">
    <property type="entry name" value="DNA-dir_RNA_pol_bsu_external_1"/>
</dbReference>
<evidence type="ECO:0000259" key="9">
    <source>
        <dbReference type="Pfam" id="PF04560"/>
    </source>
</evidence>
<evidence type="ECO:0000256" key="5">
    <source>
        <dbReference type="ARBA" id="ARBA00023163"/>
    </source>
</evidence>
<dbReference type="InterPro" id="IPR007644">
    <property type="entry name" value="RNA_pol_bsu_protrusion"/>
</dbReference>